<evidence type="ECO:0000256" key="1">
    <source>
        <dbReference type="SAM" id="MobiDB-lite"/>
    </source>
</evidence>
<dbReference type="EMBL" id="JASSZA010000011">
    <property type="protein sequence ID" value="KAK2099016.1"/>
    <property type="molecule type" value="Genomic_DNA"/>
</dbReference>
<keyword evidence="3" id="KW-1185">Reference proteome</keyword>
<evidence type="ECO:0000313" key="3">
    <source>
        <dbReference type="Proteomes" id="UP001266305"/>
    </source>
</evidence>
<reference evidence="2 3" key="1">
    <citation type="submission" date="2023-05" db="EMBL/GenBank/DDBJ databases">
        <title>B98-5 Cell Line De Novo Hybrid Assembly: An Optical Mapping Approach.</title>
        <authorList>
            <person name="Kananen K."/>
            <person name="Auerbach J.A."/>
            <person name="Kautto E."/>
            <person name="Blachly J.S."/>
        </authorList>
    </citation>
    <scope>NUCLEOTIDE SEQUENCE [LARGE SCALE GENOMIC DNA]</scope>
    <source>
        <strain evidence="2">B95-8</strain>
        <tissue evidence="2">Cell line</tissue>
    </source>
</reference>
<evidence type="ECO:0000313" key="2">
    <source>
        <dbReference type="EMBL" id="KAK2099016.1"/>
    </source>
</evidence>
<feature type="region of interest" description="Disordered" evidence="1">
    <location>
        <begin position="1"/>
        <end position="45"/>
    </location>
</feature>
<dbReference type="Proteomes" id="UP001266305">
    <property type="component" value="Unassembled WGS sequence"/>
</dbReference>
<accession>A0ABQ9UPL1</accession>
<comment type="caution">
    <text evidence="2">The sequence shown here is derived from an EMBL/GenBank/DDBJ whole genome shotgun (WGS) entry which is preliminary data.</text>
</comment>
<proteinExistence type="predicted"/>
<name>A0ABQ9UPL1_SAGOE</name>
<sequence length="124" mass="13694">MLLTGHGPEFMAGLPHGHAPGNAEPDMEWEMKKPTPDGNSLENRIYGPVHSFPDIVSGSFGNGKPVDRLLQMKLEDAQFEKKLLSNHNSNMNSSVPIESSSFEGIDVLDKWNTVSIHPATRQEK</sequence>
<gene>
    <name evidence="2" type="ORF">P7K49_024467</name>
</gene>
<organism evidence="2 3">
    <name type="scientific">Saguinus oedipus</name>
    <name type="common">Cotton-top tamarin</name>
    <name type="synonym">Oedipomidas oedipus</name>
    <dbReference type="NCBI Taxonomy" id="9490"/>
    <lineage>
        <taxon>Eukaryota</taxon>
        <taxon>Metazoa</taxon>
        <taxon>Chordata</taxon>
        <taxon>Craniata</taxon>
        <taxon>Vertebrata</taxon>
        <taxon>Euteleostomi</taxon>
        <taxon>Mammalia</taxon>
        <taxon>Eutheria</taxon>
        <taxon>Euarchontoglires</taxon>
        <taxon>Primates</taxon>
        <taxon>Haplorrhini</taxon>
        <taxon>Platyrrhini</taxon>
        <taxon>Cebidae</taxon>
        <taxon>Callitrichinae</taxon>
        <taxon>Saguinus</taxon>
    </lineage>
</organism>
<protein>
    <submittedName>
        <fullName evidence="2">Uncharacterized protein</fullName>
    </submittedName>
</protein>